<comment type="caution">
    <text evidence="8">The sequence shown here is derived from an EMBL/GenBank/DDBJ whole genome shotgun (WGS) entry which is preliminary data.</text>
</comment>
<dbReference type="GO" id="GO:0006352">
    <property type="term" value="P:DNA-templated transcription initiation"/>
    <property type="evidence" value="ECO:0007669"/>
    <property type="project" value="InterPro"/>
</dbReference>
<evidence type="ECO:0000259" key="7">
    <source>
        <dbReference type="Pfam" id="PF04545"/>
    </source>
</evidence>
<proteinExistence type="inferred from homology"/>
<dbReference type="GO" id="GO:0016987">
    <property type="term" value="F:sigma factor activity"/>
    <property type="evidence" value="ECO:0007669"/>
    <property type="project" value="UniProtKB-KW"/>
</dbReference>
<evidence type="ECO:0000256" key="2">
    <source>
        <dbReference type="ARBA" id="ARBA00023015"/>
    </source>
</evidence>
<feature type="domain" description="RNA polymerase sigma-70 region 2" evidence="6">
    <location>
        <begin position="19"/>
        <end position="86"/>
    </location>
</feature>
<dbReference type="InterPro" id="IPR014284">
    <property type="entry name" value="RNA_pol_sigma-70_dom"/>
</dbReference>
<evidence type="ECO:0000259" key="6">
    <source>
        <dbReference type="Pfam" id="PF04542"/>
    </source>
</evidence>
<gene>
    <name evidence="8" type="ORF">FHX74_003360</name>
</gene>
<keyword evidence="2" id="KW-0805">Transcription regulation</keyword>
<dbReference type="InterPro" id="IPR039425">
    <property type="entry name" value="RNA_pol_sigma-70-like"/>
</dbReference>
<name>A0A7W3IUX7_9ACTN</name>
<dbReference type="Pfam" id="PF04545">
    <property type="entry name" value="Sigma70_r4"/>
    <property type="match status" value="1"/>
</dbReference>
<keyword evidence="9" id="KW-1185">Reference proteome</keyword>
<dbReference type="InterPro" id="IPR007630">
    <property type="entry name" value="RNA_pol_sigma70_r4"/>
</dbReference>
<dbReference type="SUPFAM" id="SSF88946">
    <property type="entry name" value="Sigma2 domain of RNA polymerase sigma factors"/>
    <property type="match status" value="1"/>
</dbReference>
<dbReference type="RefSeq" id="WP_220484067.1">
    <property type="nucleotide sequence ID" value="NZ_JACGWT010000005.1"/>
</dbReference>
<dbReference type="InterPro" id="IPR036388">
    <property type="entry name" value="WH-like_DNA-bd_sf"/>
</dbReference>
<dbReference type="Proteomes" id="UP000523079">
    <property type="component" value="Unassembled WGS sequence"/>
</dbReference>
<keyword evidence="3" id="KW-0731">Sigma factor</keyword>
<reference evidence="8 9" key="1">
    <citation type="submission" date="2020-07" db="EMBL/GenBank/DDBJ databases">
        <title>Sequencing the genomes of 1000 actinobacteria strains.</title>
        <authorList>
            <person name="Klenk H.-P."/>
        </authorList>
    </citation>
    <scope>NUCLEOTIDE SEQUENCE [LARGE SCALE GENOMIC DNA]</scope>
    <source>
        <strain evidence="8 9">DSM 100723</strain>
    </source>
</reference>
<keyword evidence="4" id="KW-0238">DNA-binding</keyword>
<dbReference type="InterPro" id="IPR007627">
    <property type="entry name" value="RNA_pol_sigma70_r2"/>
</dbReference>
<comment type="similarity">
    <text evidence="1">Belongs to the sigma-70 factor family. ECF subfamily.</text>
</comment>
<dbReference type="InterPro" id="IPR013324">
    <property type="entry name" value="RNA_pol_sigma_r3/r4-like"/>
</dbReference>
<dbReference type="Pfam" id="PF04542">
    <property type="entry name" value="Sigma70_r2"/>
    <property type="match status" value="1"/>
</dbReference>
<feature type="domain" description="RNA polymerase sigma-70 region 4" evidence="7">
    <location>
        <begin position="126"/>
        <end position="173"/>
    </location>
</feature>
<evidence type="ECO:0000256" key="1">
    <source>
        <dbReference type="ARBA" id="ARBA00010641"/>
    </source>
</evidence>
<dbReference type="InterPro" id="IPR013325">
    <property type="entry name" value="RNA_pol_sigma_r2"/>
</dbReference>
<dbReference type="Gene3D" id="1.10.10.10">
    <property type="entry name" value="Winged helix-like DNA-binding domain superfamily/Winged helix DNA-binding domain"/>
    <property type="match status" value="1"/>
</dbReference>
<protein>
    <submittedName>
        <fullName evidence="8">RNA polymerase sigma factor (Sigma-70 family)</fullName>
    </submittedName>
</protein>
<evidence type="ECO:0000256" key="3">
    <source>
        <dbReference type="ARBA" id="ARBA00023082"/>
    </source>
</evidence>
<dbReference type="GO" id="GO:0003677">
    <property type="term" value="F:DNA binding"/>
    <property type="evidence" value="ECO:0007669"/>
    <property type="project" value="UniProtKB-KW"/>
</dbReference>
<sequence length="187" mass="21009">MSTLVSAALAGDRCAWDDLVSRYTPLVLSVTHRYRLNPPDAADVAQTVWLRLLQHLGELREPNALPGWIVTTTRNECLRTLGARDRLRAVDPFTDHRLETADRDEPDVDERLLRLERHEALLAGFAELPARQRELLLLLLADPPWSYAEIGSRLGMPVGAIGPTRARALDRLRRTPALVALLQDDRA</sequence>
<dbReference type="PANTHER" id="PTHR43133">
    <property type="entry name" value="RNA POLYMERASE ECF-TYPE SIGMA FACTO"/>
    <property type="match status" value="1"/>
</dbReference>
<organism evidence="8 9">
    <name type="scientific">Microlunatus kandeliicorticis</name>
    <dbReference type="NCBI Taxonomy" id="1759536"/>
    <lineage>
        <taxon>Bacteria</taxon>
        <taxon>Bacillati</taxon>
        <taxon>Actinomycetota</taxon>
        <taxon>Actinomycetes</taxon>
        <taxon>Propionibacteriales</taxon>
        <taxon>Propionibacteriaceae</taxon>
        <taxon>Microlunatus</taxon>
    </lineage>
</organism>
<dbReference type="NCBIfam" id="TIGR02937">
    <property type="entry name" value="sigma70-ECF"/>
    <property type="match status" value="1"/>
</dbReference>
<dbReference type="AlphaFoldDB" id="A0A7W3IUX7"/>
<evidence type="ECO:0000256" key="4">
    <source>
        <dbReference type="ARBA" id="ARBA00023125"/>
    </source>
</evidence>
<evidence type="ECO:0000313" key="8">
    <source>
        <dbReference type="EMBL" id="MBA8795724.1"/>
    </source>
</evidence>
<evidence type="ECO:0000256" key="5">
    <source>
        <dbReference type="ARBA" id="ARBA00023163"/>
    </source>
</evidence>
<dbReference type="EMBL" id="JACGWT010000005">
    <property type="protein sequence ID" value="MBA8795724.1"/>
    <property type="molecule type" value="Genomic_DNA"/>
</dbReference>
<dbReference type="PANTHER" id="PTHR43133:SF8">
    <property type="entry name" value="RNA POLYMERASE SIGMA FACTOR HI_1459-RELATED"/>
    <property type="match status" value="1"/>
</dbReference>
<evidence type="ECO:0000313" key="9">
    <source>
        <dbReference type="Proteomes" id="UP000523079"/>
    </source>
</evidence>
<dbReference type="Gene3D" id="1.10.1740.10">
    <property type="match status" value="1"/>
</dbReference>
<dbReference type="SUPFAM" id="SSF88659">
    <property type="entry name" value="Sigma3 and sigma4 domains of RNA polymerase sigma factors"/>
    <property type="match status" value="1"/>
</dbReference>
<accession>A0A7W3IUX7</accession>
<keyword evidence="5" id="KW-0804">Transcription</keyword>